<dbReference type="InterPro" id="IPR011990">
    <property type="entry name" value="TPR-like_helical_dom_sf"/>
</dbReference>
<comment type="similarity">
    <text evidence="1">Belongs to the PPR family. PCMP-H subfamily.</text>
</comment>
<gene>
    <name evidence="5" type="ORF">RJ641_012455</name>
</gene>
<dbReference type="PANTHER" id="PTHR47926">
    <property type="entry name" value="PENTATRICOPEPTIDE REPEAT-CONTAINING PROTEIN"/>
    <property type="match status" value="1"/>
</dbReference>
<name>A0AAN8Z637_9MAGN</name>
<dbReference type="PANTHER" id="PTHR47926:SF344">
    <property type="entry name" value="OS07G0636900 PROTEIN"/>
    <property type="match status" value="1"/>
</dbReference>
<protein>
    <submittedName>
        <fullName evidence="5">DYW domain</fullName>
    </submittedName>
</protein>
<dbReference type="GO" id="GO:0009451">
    <property type="term" value="P:RNA modification"/>
    <property type="evidence" value="ECO:0007669"/>
    <property type="project" value="InterPro"/>
</dbReference>
<feature type="repeat" description="PPR" evidence="3">
    <location>
        <begin position="369"/>
        <end position="403"/>
    </location>
</feature>
<feature type="repeat" description="PPR" evidence="3">
    <location>
        <begin position="469"/>
        <end position="503"/>
    </location>
</feature>
<dbReference type="InterPro" id="IPR046848">
    <property type="entry name" value="E_motif"/>
</dbReference>
<dbReference type="FunFam" id="1.25.40.10:FF:000090">
    <property type="entry name" value="Pentatricopeptide repeat-containing protein, chloroplastic"/>
    <property type="match status" value="1"/>
</dbReference>
<comment type="caution">
    <text evidence="5">The sequence shown here is derived from an EMBL/GenBank/DDBJ whole genome shotgun (WGS) entry which is preliminary data.</text>
</comment>
<dbReference type="EMBL" id="JBAMMX010000019">
    <property type="protein sequence ID" value="KAK6921948.1"/>
    <property type="molecule type" value="Genomic_DNA"/>
</dbReference>
<dbReference type="Pfam" id="PF20431">
    <property type="entry name" value="E_motif"/>
    <property type="match status" value="1"/>
</dbReference>
<reference evidence="5 6" key="1">
    <citation type="submission" date="2023-12" db="EMBL/GenBank/DDBJ databases">
        <title>A high-quality genome assembly for Dillenia turbinata (Dilleniales).</title>
        <authorList>
            <person name="Chanderbali A."/>
        </authorList>
    </citation>
    <scope>NUCLEOTIDE SEQUENCE [LARGE SCALE GENOMIC DNA]</scope>
    <source>
        <strain evidence="5">LSX21</strain>
        <tissue evidence="5">Leaf</tissue>
    </source>
</reference>
<evidence type="ECO:0000256" key="2">
    <source>
        <dbReference type="ARBA" id="ARBA00022737"/>
    </source>
</evidence>
<accession>A0AAN8Z637</accession>
<dbReference type="Pfam" id="PF13041">
    <property type="entry name" value="PPR_2"/>
    <property type="match status" value="4"/>
</dbReference>
<evidence type="ECO:0000313" key="6">
    <source>
        <dbReference type="Proteomes" id="UP001370490"/>
    </source>
</evidence>
<dbReference type="FunFam" id="1.25.40.10:FF:000344">
    <property type="entry name" value="Pentatricopeptide repeat-containing protein"/>
    <property type="match status" value="1"/>
</dbReference>
<dbReference type="Gene3D" id="1.25.40.10">
    <property type="entry name" value="Tetratricopeptide repeat domain"/>
    <property type="match status" value="6"/>
</dbReference>
<evidence type="ECO:0000259" key="4">
    <source>
        <dbReference type="Pfam" id="PF14432"/>
    </source>
</evidence>
<feature type="repeat" description="PPR" evidence="3">
    <location>
        <begin position="539"/>
        <end position="569"/>
    </location>
</feature>
<feature type="repeat" description="PPR" evidence="3">
    <location>
        <begin position="267"/>
        <end position="301"/>
    </location>
</feature>
<dbReference type="InterPro" id="IPR046960">
    <property type="entry name" value="PPR_At4g14850-like_plant"/>
</dbReference>
<feature type="domain" description="DYW" evidence="4">
    <location>
        <begin position="800"/>
        <end position="876"/>
    </location>
</feature>
<dbReference type="FunFam" id="1.25.40.10:FF:000073">
    <property type="entry name" value="Pentatricopeptide repeat-containing protein chloroplastic"/>
    <property type="match status" value="1"/>
</dbReference>
<dbReference type="NCBIfam" id="TIGR00756">
    <property type="entry name" value="PPR"/>
    <property type="match status" value="5"/>
</dbReference>
<dbReference type="GO" id="GO:0008270">
    <property type="term" value="F:zinc ion binding"/>
    <property type="evidence" value="ECO:0007669"/>
    <property type="project" value="InterPro"/>
</dbReference>
<feature type="repeat" description="PPR" evidence="3">
    <location>
        <begin position="166"/>
        <end position="200"/>
    </location>
</feature>
<dbReference type="InterPro" id="IPR002885">
    <property type="entry name" value="PPR_rpt"/>
</dbReference>
<keyword evidence="6" id="KW-1185">Reference proteome</keyword>
<feature type="repeat" description="PPR" evidence="3">
    <location>
        <begin position="570"/>
        <end position="604"/>
    </location>
</feature>
<dbReference type="InterPro" id="IPR032867">
    <property type="entry name" value="DYW_dom"/>
</dbReference>
<sequence>MTLYMPLFKSCSTVKTLSQLHAHLLTTGLHKGTLASTKLIESYAKMGSLESARLVFEKFQTPDSFMWGVLIKCYVWNRFYEEAISLYHEMSCCYHETQFSSFIFPPILRACSNIGEVGIGQKVHGRIIKYGLDSDTVVQTSLLSMYGETASLSNAKKVFDEMLLKDVVSWCSIISSYLHNGKAKEGLELFRQMVSEGVEPDSVTMLSVAEVCGQFGSWILARSVHGHAVRREIQWDGSLGSSLVAMYSKCGDLYSAERLFRCSSNHSAALWTTMISCYNQSGCFQEAIDMFEEMQVSNVEPNSVTIISVLCSCARIGWLKGGKSVHCFVIRKAIDHDMERLGPALIDLYGNCGKIRDCQNVFNMVEGENIVTWNILMSVFARKGKSEDALTLFSLMHKQGLLPDSFSLASALSVCGDIGSSDLGHQIHGYVIKAGILCEFVQNSLIDMYSKSGLVDSANQIFEDIEWKTVVTWNSMICGFSQNGNSVEAISLFDKMYLNCLEIDKVALLSVIQACSHLGYLEKGKWVHHKLICNGIKGDTYIETSLIDMYAKCGALEIARRVFDNMEERSVVSWSAMIAGYGMHGQINDAISLFSQMVELGIKPNEITFMNILSACSHTGFVEEGKAYFTSMTRDFGIEPISDHYTCIVDLLSRAGDLSGAYNIIKSMSFPAGASIWGAFLNGCRIHREMDMLKRIPINLLDADYNSAGYHSLLSDIYAEGGKWDEFGKVRLKMRSAGLRKVPGCSIIEIEKRIYRFGAGDTSHSQTKEIYRFLEDFVDMAQKAGYTEKDLYTTDTGEFPRGNNVISHGERLAIAFGIINTSPGTTLRISKNLRVCRDCHSFTKIVSKLTGRTIIMRDLNRFHHFKDGFCSCRDYW</sequence>
<dbReference type="Proteomes" id="UP001370490">
    <property type="component" value="Unassembled WGS sequence"/>
</dbReference>
<dbReference type="Pfam" id="PF14432">
    <property type="entry name" value="DYW_deaminase"/>
    <property type="match status" value="1"/>
</dbReference>
<dbReference type="PROSITE" id="PS51375">
    <property type="entry name" value="PPR"/>
    <property type="match status" value="6"/>
</dbReference>
<proteinExistence type="inferred from homology"/>
<keyword evidence="2" id="KW-0677">Repeat</keyword>
<evidence type="ECO:0000256" key="3">
    <source>
        <dbReference type="PROSITE-ProRule" id="PRU00708"/>
    </source>
</evidence>
<dbReference type="FunFam" id="1.25.40.10:FF:000284">
    <property type="entry name" value="Pentatricopeptide repeat-containing protein"/>
    <property type="match status" value="1"/>
</dbReference>
<dbReference type="AlphaFoldDB" id="A0AAN8Z637"/>
<evidence type="ECO:0000256" key="1">
    <source>
        <dbReference type="ARBA" id="ARBA00006643"/>
    </source>
</evidence>
<dbReference type="Pfam" id="PF01535">
    <property type="entry name" value="PPR"/>
    <property type="match status" value="5"/>
</dbReference>
<evidence type="ECO:0000313" key="5">
    <source>
        <dbReference type="EMBL" id="KAK6921948.1"/>
    </source>
</evidence>
<organism evidence="5 6">
    <name type="scientific">Dillenia turbinata</name>
    <dbReference type="NCBI Taxonomy" id="194707"/>
    <lineage>
        <taxon>Eukaryota</taxon>
        <taxon>Viridiplantae</taxon>
        <taxon>Streptophyta</taxon>
        <taxon>Embryophyta</taxon>
        <taxon>Tracheophyta</taxon>
        <taxon>Spermatophyta</taxon>
        <taxon>Magnoliopsida</taxon>
        <taxon>eudicotyledons</taxon>
        <taxon>Gunneridae</taxon>
        <taxon>Pentapetalae</taxon>
        <taxon>Dilleniales</taxon>
        <taxon>Dilleniaceae</taxon>
        <taxon>Dillenia</taxon>
    </lineage>
</organism>
<dbReference type="GO" id="GO:0003729">
    <property type="term" value="F:mRNA binding"/>
    <property type="evidence" value="ECO:0007669"/>
    <property type="project" value="UniProtKB-ARBA"/>
</dbReference>